<feature type="binding site" evidence="18">
    <location>
        <position position="363"/>
    </location>
    <ligand>
        <name>UDP-N-acetyl-alpha-D-glucosamine</name>
        <dbReference type="ChEBI" id="CHEBI:57705"/>
    </ligand>
</feature>
<dbReference type="Pfam" id="PF00132">
    <property type="entry name" value="Hexapep"/>
    <property type="match status" value="1"/>
</dbReference>
<organism evidence="21 22">
    <name type="scientific">Duganella vulcania</name>
    <dbReference type="NCBI Taxonomy" id="2692166"/>
    <lineage>
        <taxon>Bacteria</taxon>
        <taxon>Pseudomonadati</taxon>
        <taxon>Pseudomonadota</taxon>
        <taxon>Betaproteobacteria</taxon>
        <taxon>Burkholderiales</taxon>
        <taxon>Oxalobacteraceae</taxon>
        <taxon>Telluria group</taxon>
        <taxon>Duganella</taxon>
    </lineage>
</organism>
<dbReference type="InterPro" id="IPR029044">
    <property type="entry name" value="Nucleotide-diphossugar_trans"/>
</dbReference>
<dbReference type="InterPro" id="IPR005882">
    <property type="entry name" value="Bifunctional_GlmU"/>
</dbReference>
<feature type="active site" description="Proton acceptor" evidence="18">
    <location>
        <position position="360"/>
    </location>
</feature>
<keyword evidence="5 18" id="KW-0808">Transferase</keyword>
<comment type="catalytic activity">
    <reaction evidence="15 18">
        <text>alpha-D-glucosamine 1-phosphate + acetyl-CoA = N-acetyl-alpha-D-glucosamine 1-phosphate + CoA + H(+)</text>
        <dbReference type="Rhea" id="RHEA:13725"/>
        <dbReference type="ChEBI" id="CHEBI:15378"/>
        <dbReference type="ChEBI" id="CHEBI:57287"/>
        <dbReference type="ChEBI" id="CHEBI:57288"/>
        <dbReference type="ChEBI" id="CHEBI:57776"/>
        <dbReference type="ChEBI" id="CHEBI:58516"/>
        <dbReference type="EC" id="2.3.1.157"/>
    </reaction>
</comment>
<feature type="region of interest" description="N-acetyltransferase" evidence="18">
    <location>
        <begin position="248"/>
        <end position="454"/>
    </location>
</feature>
<protein>
    <recommendedName>
        <fullName evidence="18">Bifunctional protein GlmU</fullName>
    </recommendedName>
    <domain>
        <recommendedName>
            <fullName evidence="18">UDP-N-acetylglucosamine pyrophosphorylase</fullName>
            <ecNumber evidence="18">2.7.7.23</ecNumber>
        </recommendedName>
        <alternativeName>
            <fullName evidence="18">N-acetylglucosamine-1-phosphate uridyltransferase</fullName>
        </alternativeName>
    </domain>
    <domain>
        <recommendedName>
            <fullName evidence="18">Glucosamine-1-phosphate N-acetyltransferase</fullName>
            <ecNumber evidence="18">2.3.1.157</ecNumber>
        </recommendedName>
    </domain>
</protein>
<feature type="binding site" evidence="18">
    <location>
        <position position="137"/>
    </location>
    <ligand>
        <name>UDP-N-acetyl-alpha-D-glucosamine</name>
        <dbReference type="ChEBI" id="CHEBI:57705"/>
    </ligand>
</feature>
<feature type="binding site" evidence="18">
    <location>
        <position position="402"/>
    </location>
    <ligand>
        <name>acetyl-CoA</name>
        <dbReference type="ChEBI" id="CHEBI:57288"/>
    </ligand>
</feature>
<evidence type="ECO:0000256" key="12">
    <source>
        <dbReference type="ARBA" id="ARBA00023268"/>
    </source>
</evidence>
<feature type="binding site" evidence="18">
    <location>
        <position position="330"/>
    </location>
    <ligand>
        <name>UDP-N-acetyl-alpha-D-glucosamine</name>
        <dbReference type="ChEBI" id="CHEBI:57705"/>
    </ligand>
</feature>
<evidence type="ECO:0000256" key="8">
    <source>
        <dbReference type="ARBA" id="ARBA00022737"/>
    </source>
</evidence>
<evidence type="ECO:0000256" key="16">
    <source>
        <dbReference type="ARBA" id="ARBA00048493"/>
    </source>
</evidence>
<feature type="binding site" evidence="18">
    <location>
        <position position="374"/>
    </location>
    <ligand>
        <name>UDP-N-acetyl-alpha-D-glucosamine</name>
        <dbReference type="ChEBI" id="CHEBI:57705"/>
    </ligand>
</feature>
<keyword evidence="9 18" id="KW-0460">Magnesium</keyword>
<keyword evidence="12 18" id="KW-0511">Multifunctional enzyme</keyword>
<dbReference type="PANTHER" id="PTHR43584:SF3">
    <property type="entry name" value="BIFUNCTIONAL PROTEIN GLMU"/>
    <property type="match status" value="1"/>
</dbReference>
<feature type="binding site" evidence="18">
    <location>
        <begin position="6"/>
        <end position="9"/>
    </location>
    <ligand>
        <name>UDP-N-acetyl-alpha-D-glucosamine</name>
        <dbReference type="ChEBI" id="CHEBI:57705"/>
    </ligand>
</feature>
<comment type="similarity">
    <text evidence="3 18">In the N-terminal section; belongs to the N-acetylglucosamine-1-phosphate uridyltransferase family.</text>
</comment>
<dbReference type="EC" id="2.3.1.157" evidence="18"/>
<feature type="binding site" evidence="18">
    <location>
        <position position="377"/>
    </location>
    <ligand>
        <name>acetyl-CoA</name>
        <dbReference type="ChEBI" id="CHEBI:57288"/>
    </ligand>
</feature>
<keyword evidence="13 18" id="KW-0012">Acyltransferase</keyword>
<dbReference type="UniPathway" id="UPA00973"/>
<feature type="binding site" evidence="18">
    <location>
        <position position="102"/>
    </location>
    <ligand>
        <name>Mg(2+)</name>
        <dbReference type="ChEBI" id="CHEBI:18420"/>
    </ligand>
</feature>
<dbReference type="EMBL" id="WWCV01000003">
    <property type="protein sequence ID" value="MYN15747.1"/>
    <property type="molecule type" value="Genomic_DNA"/>
</dbReference>
<dbReference type="RefSeq" id="WP_161088531.1">
    <property type="nucleotide sequence ID" value="NZ_WWCV01000003.1"/>
</dbReference>
<dbReference type="SUPFAM" id="SSF51161">
    <property type="entry name" value="Trimeric LpxA-like enzymes"/>
    <property type="match status" value="1"/>
</dbReference>
<comment type="similarity">
    <text evidence="2 18">In the C-terminal section; belongs to the transferase hexapeptide repeat family.</text>
</comment>
<dbReference type="CDD" id="cd02540">
    <property type="entry name" value="GT2_GlmU_N_bac"/>
    <property type="match status" value="1"/>
</dbReference>
<evidence type="ECO:0000256" key="11">
    <source>
        <dbReference type="ARBA" id="ARBA00022984"/>
    </source>
</evidence>
<dbReference type="InterPro" id="IPR001451">
    <property type="entry name" value="Hexapep"/>
</dbReference>
<feature type="domain" description="MobA-like NTP transferase" evidence="19">
    <location>
        <begin position="3"/>
        <end position="134"/>
    </location>
</feature>
<keyword evidence="4 18" id="KW-0963">Cytoplasm</keyword>
<feature type="binding site" evidence="18">
    <location>
        <position position="437"/>
    </location>
    <ligand>
        <name>acetyl-CoA</name>
        <dbReference type="ChEBI" id="CHEBI:57288"/>
    </ligand>
</feature>
<dbReference type="Pfam" id="PF12804">
    <property type="entry name" value="NTP_transf_3"/>
    <property type="match status" value="1"/>
</dbReference>
<dbReference type="GO" id="GO:0005737">
    <property type="term" value="C:cytoplasm"/>
    <property type="evidence" value="ECO:0007669"/>
    <property type="project" value="UniProtKB-SubCell"/>
</dbReference>
<feature type="binding site" evidence="18">
    <location>
        <position position="73"/>
    </location>
    <ligand>
        <name>UDP-N-acetyl-alpha-D-glucosamine</name>
        <dbReference type="ChEBI" id="CHEBI:57705"/>
    </ligand>
</feature>
<evidence type="ECO:0000256" key="2">
    <source>
        <dbReference type="ARBA" id="ARBA00007707"/>
    </source>
</evidence>
<comment type="function">
    <text evidence="17 18">Catalyzes the last two sequential reactions in the de novo biosynthetic pathway for UDP-N-acetylglucosamine (UDP-GlcNAc). The C-terminal domain catalyzes the transfer of acetyl group from acetyl coenzyme A to glucosamine-1-phosphate (GlcN-1-P) to produce N-acetylglucosamine-1-phosphate (GlcNAc-1-P), which is converted into UDP-GlcNAc by the transfer of uridine 5-monophosphate (from uridine 5-triphosphate), a reaction catalyzed by the N-terminal domain.</text>
</comment>
<evidence type="ECO:0000259" key="20">
    <source>
        <dbReference type="Pfam" id="PF25087"/>
    </source>
</evidence>
<sequence>MNVVILAAGMGKRMQSALPKVLHPLAGKPLLSHVLDTARSLSASQLCVIYGHGGAAVLEMLAAQPEKVATALQEPQLGTGHAVMQALPELDDSAATLILYGDVPLTTAASLQALVDVAGNDKLGILTVVQDDPFGLGRIVRENGEIVRIVEQKDANEAERAIKEINSGIMVVPTARLKQWLGALKNNNAQGEYYLTDIVAMAVADGVPVVSAQPSAQWEVAGVNSKVQLAELERIHQANIALKLLEQGVTLMDPARIDVRGELVCGRDVTIDVGCVFEGKVELADGVRVGPHCVIVNSRILAGAQIKPFCHIEEAVVGEVSIIGPYARLRPGTVLAEDVHVGNFVEIKNGQVAAHSKANHLAYIGDATIGSRVNIGAGTITCNYDGANKFRTVIEDDAFIGSDSQLVAPVTVGKGATLGAGTTLTKDAPAGKLTISRARQITVENWSRPVKKPK</sequence>
<comment type="subunit">
    <text evidence="18">Homotrimer.</text>
</comment>
<evidence type="ECO:0000256" key="1">
    <source>
        <dbReference type="ARBA" id="ARBA00004496"/>
    </source>
</evidence>
<dbReference type="GO" id="GO:0006048">
    <property type="term" value="P:UDP-N-acetylglucosamine biosynthetic process"/>
    <property type="evidence" value="ECO:0007669"/>
    <property type="project" value="UniProtKB-UniPathway"/>
</dbReference>
<dbReference type="Proteomes" id="UP000484875">
    <property type="component" value="Unassembled WGS sequence"/>
</dbReference>
<evidence type="ECO:0000256" key="6">
    <source>
        <dbReference type="ARBA" id="ARBA00022695"/>
    </source>
</evidence>
<dbReference type="InterPro" id="IPR038009">
    <property type="entry name" value="GlmU_C_LbH"/>
</dbReference>
<evidence type="ECO:0000256" key="3">
    <source>
        <dbReference type="ARBA" id="ARBA00007947"/>
    </source>
</evidence>
<feature type="region of interest" description="Pyrophosphorylase" evidence="18">
    <location>
        <begin position="1"/>
        <end position="226"/>
    </location>
</feature>
<keyword evidence="10 18" id="KW-0133">Cell shape</keyword>
<keyword evidence="7 18" id="KW-0479">Metal-binding</keyword>
<reference evidence="21 22" key="1">
    <citation type="submission" date="2019-12" db="EMBL/GenBank/DDBJ databases">
        <title>Novel species isolated from a subtropical stream in China.</title>
        <authorList>
            <person name="Lu H."/>
        </authorList>
    </citation>
    <scope>NUCLEOTIDE SEQUENCE [LARGE SCALE GENOMIC DNA]</scope>
    <source>
        <strain evidence="21 22">FT107W</strain>
    </source>
</reference>
<evidence type="ECO:0000256" key="18">
    <source>
        <dbReference type="HAMAP-Rule" id="MF_01631"/>
    </source>
</evidence>
<name>A0A845HBV8_9BURK</name>
<comment type="cofactor">
    <cofactor evidence="18">
        <name>Mg(2+)</name>
        <dbReference type="ChEBI" id="CHEBI:18420"/>
    </cofactor>
    <text evidence="18">Binds 1 Mg(2+) ion per subunit.</text>
</comment>
<evidence type="ECO:0000256" key="4">
    <source>
        <dbReference type="ARBA" id="ARBA00022490"/>
    </source>
</evidence>
<dbReference type="InterPro" id="IPR056729">
    <property type="entry name" value="GMPPB_C"/>
</dbReference>
<feature type="binding site" evidence="18">
    <location>
        <begin position="383"/>
        <end position="384"/>
    </location>
    <ligand>
        <name>acetyl-CoA</name>
        <dbReference type="ChEBI" id="CHEBI:57288"/>
    </ligand>
</feature>
<dbReference type="InterPro" id="IPR025877">
    <property type="entry name" value="MobA-like_NTP_Trfase"/>
</dbReference>
<feature type="binding site" evidence="18">
    <location>
        <position position="224"/>
    </location>
    <ligand>
        <name>Mg(2+)</name>
        <dbReference type="ChEBI" id="CHEBI:18420"/>
    </ligand>
</feature>
<evidence type="ECO:0000259" key="19">
    <source>
        <dbReference type="Pfam" id="PF12804"/>
    </source>
</evidence>
<dbReference type="Gene3D" id="3.90.550.10">
    <property type="entry name" value="Spore Coat Polysaccharide Biosynthesis Protein SpsA, Chain A"/>
    <property type="match status" value="1"/>
</dbReference>
<evidence type="ECO:0000313" key="21">
    <source>
        <dbReference type="EMBL" id="MYN15747.1"/>
    </source>
</evidence>
<dbReference type="GO" id="GO:0003977">
    <property type="term" value="F:UDP-N-acetylglucosamine diphosphorylase activity"/>
    <property type="evidence" value="ECO:0007669"/>
    <property type="project" value="UniProtKB-UniRule"/>
</dbReference>
<evidence type="ECO:0000256" key="9">
    <source>
        <dbReference type="ARBA" id="ARBA00022842"/>
    </source>
</evidence>
<gene>
    <name evidence="18 21" type="primary">glmU</name>
    <name evidence="21" type="ORF">GTP81_03175</name>
</gene>
<proteinExistence type="inferred from homology"/>
<dbReference type="GO" id="GO:0016020">
    <property type="term" value="C:membrane"/>
    <property type="evidence" value="ECO:0007669"/>
    <property type="project" value="GOC"/>
</dbReference>
<dbReference type="HAMAP" id="MF_01631">
    <property type="entry name" value="GlmU"/>
    <property type="match status" value="1"/>
</dbReference>
<dbReference type="GO" id="GO:0008360">
    <property type="term" value="P:regulation of cell shape"/>
    <property type="evidence" value="ECO:0007669"/>
    <property type="project" value="UniProtKB-KW"/>
</dbReference>
<dbReference type="EC" id="2.7.7.23" evidence="18"/>
<accession>A0A845HBV8</accession>
<evidence type="ECO:0000256" key="14">
    <source>
        <dbReference type="ARBA" id="ARBA00023316"/>
    </source>
</evidence>
<keyword evidence="22" id="KW-1185">Reference proteome</keyword>
<feature type="binding site" evidence="18">
    <location>
        <position position="420"/>
    </location>
    <ligand>
        <name>acetyl-CoA</name>
        <dbReference type="ChEBI" id="CHEBI:57288"/>
    </ligand>
</feature>
<evidence type="ECO:0000256" key="7">
    <source>
        <dbReference type="ARBA" id="ARBA00022723"/>
    </source>
</evidence>
<comment type="pathway">
    <text evidence="18">Nucleotide-sugar biosynthesis; UDP-N-acetyl-alpha-D-glucosamine biosynthesis; UDP-N-acetyl-alpha-D-glucosamine from N-acetyl-alpha-D-glucosamine 1-phosphate: step 1/1.</text>
</comment>
<dbReference type="SUPFAM" id="SSF53448">
    <property type="entry name" value="Nucleotide-diphospho-sugar transferases"/>
    <property type="match status" value="1"/>
</dbReference>
<dbReference type="GO" id="GO:0009245">
    <property type="term" value="P:lipid A biosynthetic process"/>
    <property type="evidence" value="ECO:0007669"/>
    <property type="project" value="UniProtKB-UniRule"/>
</dbReference>
<feature type="binding site" evidence="18">
    <location>
        <position position="20"/>
    </location>
    <ligand>
        <name>UDP-N-acetyl-alpha-D-glucosamine</name>
        <dbReference type="ChEBI" id="CHEBI:57705"/>
    </ligand>
</feature>
<keyword evidence="11 18" id="KW-0573">Peptidoglycan synthesis</keyword>
<dbReference type="GO" id="GO:0019134">
    <property type="term" value="F:glucosamine-1-phosphate N-acetyltransferase activity"/>
    <property type="evidence" value="ECO:0007669"/>
    <property type="project" value="UniProtKB-UniRule"/>
</dbReference>
<dbReference type="NCBIfam" id="TIGR01173">
    <property type="entry name" value="glmU"/>
    <property type="match status" value="1"/>
</dbReference>
<dbReference type="InterPro" id="IPR011004">
    <property type="entry name" value="Trimer_LpxA-like_sf"/>
</dbReference>
<feature type="binding site" evidence="18">
    <location>
        <position position="166"/>
    </location>
    <ligand>
        <name>UDP-N-acetyl-alpha-D-glucosamine</name>
        <dbReference type="ChEBI" id="CHEBI:57705"/>
    </ligand>
</feature>
<comment type="pathway">
    <text evidence="18">Nucleotide-sugar biosynthesis; UDP-N-acetyl-alpha-D-glucosamine biosynthesis; N-acetyl-alpha-D-glucosamine 1-phosphate from alpha-D-glucosamine 6-phosphate (route II): step 2/2.</text>
</comment>
<evidence type="ECO:0000313" key="22">
    <source>
        <dbReference type="Proteomes" id="UP000484875"/>
    </source>
</evidence>
<evidence type="ECO:0000256" key="10">
    <source>
        <dbReference type="ARBA" id="ARBA00022960"/>
    </source>
</evidence>
<comment type="pathway">
    <text evidence="18">Bacterial outer membrane biogenesis; LPS lipid A biosynthesis.</text>
</comment>
<dbReference type="AlphaFoldDB" id="A0A845HBV8"/>
<dbReference type="PANTHER" id="PTHR43584">
    <property type="entry name" value="NUCLEOTIDYL TRANSFERASE"/>
    <property type="match status" value="1"/>
</dbReference>
<evidence type="ECO:0000256" key="17">
    <source>
        <dbReference type="ARBA" id="ARBA00049628"/>
    </source>
</evidence>
<dbReference type="GO" id="GO:0000287">
    <property type="term" value="F:magnesium ion binding"/>
    <property type="evidence" value="ECO:0007669"/>
    <property type="project" value="UniProtKB-UniRule"/>
</dbReference>
<keyword evidence="6 18" id="KW-0548">Nucleotidyltransferase</keyword>
<evidence type="ECO:0000256" key="5">
    <source>
        <dbReference type="ARBA" id="ARBA00022679"/>
    </source>
</evidence>
<comment type="catalytic activity">
    <reaction evidence="16 18">
        <text>N-acetyl-alpha-D-glucosamine 1-phosphate + UTP + H(+) = UDP-N-acetyl-alpha-D-glucosamine + diphosphate</text>
        <dbReference type="Rhea" id="RHEA:13509"/>
        <dbReference type="ChEBI" id="CHEBI:15378"/>
        <dbReference type="ChEBI" id="CHEBI:33019"/>
        <dbReference type="ChEBI" id="CHEBI:46398"/>
        <dbReference type="ChEBI" id="CHEBI:57705"/>
        <dbReference type="ChEBI" id="CHEBI:57776"/>
        <dbReference type="EC" id="2.7.7.23"/>
    </reaction>
</comment>
<feature type="region of interest" description="Linker" evidence="18">
    <location>
        <begin position="227"/>
        <end position="247"/>
    </location>
</feature>
<keyword evidence="14 18" id="KW-0961">Cell wall biogenesis/degradation</keyword>
<dbReference type="Pfam" id="PF25087">
    <property type="entry name" value="GMPPB_C"/>
    <property type="match status" value="1"/>
</dbReference>
<feature type="binding site" evidence="18">
    <location>
        <position position="224"/>
    </location>
    <ligand>
        <name>UDP-N-acetyl-alpha-D-glucosamine</name>
        <dbReference type="ChEBI" id="CHEBI:57705"/>
    </ligand>
</feature>
<dbReference type="UniPathway" id="UPA00113">
    <property type="reaction ID" value="UER00532"/>
</dbReference>
<keyword evidence="8 18" id="KW-0677">Repeat</keyword>
<feature type="binding site" evidence="18">
    <location>
        <position position="348"/>
    </location>
    <ligand>
        <name>UDP-N-acetyl-alpha-D-glucosamine</name>
        <dbReference type="ChEBI" id="CHEBI:57705"/>
    </ligand>
</feature>
<dbReference type="GO" id="GO:0009252">
    <property type="term" value="P:peptidoglycan biosynthetic process"/>
    <property type="evidence" value="ECO:0007669"/>
    <property type="project" value="UniProtKB-UniRule"/>
</dbReference>
<feature type="binding site" evidence="18">
    <location>
        <begin position="100"/>
        <end position="102"/>
    </location>
    <ligand>
        <name>UDP-N-acetyl-alpha-D-glucosamine</name>
        <dbReference type="ChEBI" id="CHEBI:57705"/>
    </ligand>
</feature>
<comment type="caution">
    <text evidence="21">The sequence shown here is derived from an EMBL/GenBank/DDBJ whole genome shotgun (WGS) entry which is preliminary data.</text>
</comment>
<evidence type="ECO:0000256" key="15">
    <source>
        <dbReference type="ARBA" id="ARBA00048247"/>
    </source>
</evidence>
<dbReference type="GO" id="GO:0000902">
    <property type="term" value="P:cell morphogenesis"/>
    <property type="evidence" value="ECO:0007669"/>
    <property type="project" value="UniProtKB-UniRule"/>
</dbReference>
<feature type="binding site" evidence="18">
    <location>
        <begin position="78"/>
        <end position="79"/>
    </location>
    <ligand>
        <name>UDP-N-acetyl-alpha-D-glucosamine</name>
        <dbReference type="ChEBI" id="CHEBI:57705"/>
    </ligand>
</feature>
<dbReference type="CDD" id="cd03353">
    <property type="entry name" value="LbH_GlmU_C"/>
    <property type="match status" value="1"/>
</dbReference>
<dbReference type="InterPro" id="IPR050065">
    <property type="entry name" value="GlmU-like"/>
</dbReference>
<dbReference type="Gene3D" id="2.160.10.10">
    <property type="entry name" value="Hexapeptide repeat proteins"/>
    <property type="match status" value="1"/>
</dbReference>
<dbReference type="GO" id="GO:0071555">
    <property type="term" value="P:cell wall organization"/>
    <property type="evidence" value="ECO:0007669"/>
    <property type="project" value="UniProtKB-KW"/>
</dbReference>
<feature type="binding site" evidence="18">
    <location>
        <position position="151"/>
    </location>
    <ligand>
        <name>UDP-N-acetyl-alpha-D-glucosamine</name>
        <dbReference type="ChEBI" id="CHEBI:57705"/>
    </ligand>
</feature>
<comment type="subcellular location">
    <subcellularLocation>
        <location evidence="1 18">Cytoplasm</location>
    </subcellularLocation>
</comment>
<feature type="domain" description="Mannose-1-phosphate guanyltransferase C-terminal" evidence="20">
    <location>
        <begin position="261"/>
        <end position="357"/>
    </location>
</feature>
<evidence type="ECO:0000256" key="13">
    <source>
        <dbReference type="ARBA" id="ARBA00023315"/>
    </source>
</evidence>